<dbReference type="PANTHER" id="PTHR22748">
    <property type="entry name" value="AP ENDONUCLEASE"/>
    <property type="match status" value="1"/>
</dbReference>
<dbReference type="GO" id="GO:0003677">
    <property type="term" value="F:DNA binding"/>
    <property type="evidence" value="ECO:0007669"/>
    <property type="project" value="InterPro"/>
</dbReference>
<proteinExistence type="inferred from homology"/>
<dbReference type="PANTHER" id="PTHR22748:SF6">
    <property type="entry name" value="DNA-(APURINIC OR APYRIMIDINIC SITE) ENDONUCLEASE"/>
    <property type="match status" value="1"/>
</dbReference>
<gene>
    <name evidence="9" type="primary">xth</name>
    <name evidence="9" type="ORF">ENV54_05125</name>
</gene>
<evidence type="ECO:0000256" key="2">
    <source>
        <dbReference type="ARBA" id="ARBA00022723"/>
    </source>
</evidence>
<dbReference type="EC" id="3.1.11.2" evidence="9"/>
<dbReference type="AlphaFoldDB" id="A0A7C4ARG5"/>
<sequence length="259" mass="29743">MPKIIKILSWNVNGIRAVHKKGFLDWLMAESPDILCIQETKASQEQLPRELISPDGYQSFWRAASVKKGYSGVAVYTKNAPLRVEMGMGIDRFDAEGRLMRLDYPEFILFNVYFPNGKMGSERLQFKMDFYAAFLDHIQAMRKKNPHIVFVGDVNTAHNEIDLARPKENSTVSGFLPIERQWIDAAIAAGYVDTFRRLHPDAVEYSWWDLKSKARERNIGWRIDYVFVSSELFPMVKSAFIQRDVMGSDHCPVGVELSV</sequence>
<dbReference type="GO" id="GO:0008081">
    <property type="term" value="F:phosphoric diester hydrolase activity"/>
    <property type="evidence" value="ECO:0007669"/>
    <property type="project" value="TreeGrafter"/>
</dbReference>
<dbReference type="InterPro" id="IPR020847">
    <property type="entry name" value="AP_endonuclease_F1_BS"/>
</dbReference>
<feature type="binding site" evidence="6">
    <location>
        <position position="39"/>
    </location>
    <ligand>
        <name>Mg(2+)</name>
        <dbReference type="ChEBI" id="CHEBI:18420"/>
        <label>1</label>
    </ligand>
</feature>
<evidence type="ECO:0000313" key="9">
    <source>
        <dbReference type="EMBL" id="HGH60663.1"/>
    </source>
</evidence>
<dbReference type="PROSITE" id="PS51435">
    <property type="entry name" value="AP_NUCLEASE_F1_4"/>
    <property type="match status" value="1"/>
</dbReference>
<organism evidence="9">
    <name type="scientific">Desulfomonile tiedjei</name>
    <dbReference type="NCBI Taxonomy" id="2358"/>
    <lineage>
        <taxon>Bacteria</taxon>
        <taxon>Pseudomonadati</taxon>
        <taxon>Thermodesulfobacteriota</taxon>
        <taxon>Desulfomonilia</taxon>
        <taxon>Desulfomonilales</taxon>
        <taxon>Desulfomonilaceae</taxon>
        <taxon>Desulfomonile</taxon>
    </lineage>
</organism>
<keyword evidence="4 6" id="KW-0460">Magnesium</keyword>
<dbReference type="InterPro" id="IPR004808">
    <property type="entry name" value="AP_endonuc_1"/>
</dbReference>
<evidence type="ECO:0000256" key="6">
    <source>
        <dbReference type="PIRSR" id="PIRSR604808-2"/>
    </source>
</evidence>
<dbReference type="Pfam" id="PF03372">
    <property type="entry name" value="Exo_endo_phos"/>
    <property type="match status" value="1"/>
</dbReference>
<comment type="cofactor">
    <cofactor evidence="6">
        <name>Mg(2+)</name>
        <dbReference type="ChEBI" id="CHEBI:18420"/>
    </cofactor>
    <cofactor evidence="6">
        <name>Mn(2+)</name>
        <dbReference type="ChEBI" id="CHEBI:29035"/>
    </cofactor>
    <text evidence="6">Probably binds two magnesium or manganese ions per subunit.</text>
</comment>
<feature type="binding site" evidence="6">
    <location>
        <position position="155"/>
    </location>
    <ligand>
        <name>Mg(2+)</name>
        <dbReference type="ChEBI" id="CHEBI:18420"/>
        <label>1</label>
    </ligand>
</feature>
<feature type="active site" description="Proton donor/acceptor" evidence="5">
    <location>
        <position position="153"/>
    </location>
</feature>
<feature type="active site" description="Proton acceptor" evidence="5">
    <location>
        <position position="250"/>
    </location>
</feature>
<dbReference type="GO" id="GO:0046872">
    <property type="term" value="F:metal ion binding"/>
    <property type="evidence" value="ECO:0007669"/>
    <property type="project" value="UniProtKB-KW"/>
</dbReference>
<evidence type="ECO:0000256" key="1">
    <source>
        <dbReference type="ARBA" id="ARBA00007092"/>
    </source>
</evidence>
<dbReference type="PROSITE" id="PS00726">
    <property type="entry name" value="AP_NUCLEASE_F1_1"/>
    <property type="match status" value="1"/>
</dbReference>
<accession>A0A7C4ARG5</accession>
<keyword evidence="6" id="KW-0464">Manganese</keyword>
<dbReference type="EMBL" id="DTGT01000159">
    <property type="protein sequence ID" value="HGH60663.1"/>
    <property type="molecule type" value="Genomic_DNA"/>
</dbReference>
<dbReference type="GO" id="GO:0003906">
    <property type="term" value="F:DNA-(apurinic or apyrimidinic site) endonuclease activity"/>
    <property type="evidence" value="ECO:0007669"/>
    <property type="project" value="TreeGrafter"/>
</dbReference>
<dbReference type="GO" id="GO:0008311">
    <property type="term" value="F:double-stranded DNA 3'-5' DNA exonuclease activity"/>
    <property type="evidence" value="ECO:0007669"/>
    <property type="project" value="UniProtKB-EC"/>
</dbReference>
<evidence type="ECO:0000256" key="3">
    <source>
        <dbReference type="ARBA" id="ARBA00022801"/>
    </source>
</evidence>
<evidence type="ECO:0000259" key="8">
    <source>
        <dbReference type="Pfam" id="PF03372"/>
    </source>
</evidence>
<dbReference type="FunFam" id="3.60.10.10:FF:000026">
    <property type="entry name" value="Exodeoxyribonuclease III"/>
    <property type="match status" value="1"/>
</dbReference>
<keyword evidence="3 9" id="KW-0378">Hydrolase</keyword>
<dbReference type="NCBIfam" id="TIGR00195">
    <property type="entry name" value="exoDNase_III"/>
    <property type="match status" value="1"/>
</dbReference>
<feature type="binding site" evidence="6">
    <location>
        <position position="250"/>
    </location>
    <ligand>
        <name>Mg(2+)</name>
        <dbReference type="ChEBI" id="CHEBI:18420"/>
        <label>1</label>
    </ligand>
</feature>
<name>A0A7C4ARG5_9BACT</name>
<feature type="site" description="Transition state stabilizer" evidence="7">
    <location>
        <position position="155"/>
    </location>
</feature>
<feature type="binding site" evidence="6">
    <location>
        <position position="249"/>
    </location>
    <ligand>
        <name>Mg(2+)</name>
        <dbReference type="ChEBI" id="CHEBI:18420"/>
        <label>1</label>
    </ligand>
</feature>
<keyword evidence="2 6" id="KW-0479">Metal-binding</keyword>
<comment type="caution">
    <text evidence="9">The sequence shown here is derived from an EMBL/GenBank/DDBJ whole genome shotgun (WGS) entry which is preliminary data.</text>
</comment>
<feature type="domain" description="Endonuclease/exonuclease/phosphatase" evidence="8">
    <location>
        <begin position="8"/>
        <end position="250"/>
    </location>
</feature>
<feature type="binding site" evidence="6">
    <location>
        <position position="153"/>
    </location>
    <ligand>
        <name>Mg(2+)</name>
        <dbReference type="ChEBI" id="CHEBI:18420"/>
        <label>1</label>
    </ligand>
</feature>
<dbReference type="SUPFAM" id="SSF56219">
    <property type="entry name" value="DNase I-like"/>
    <property type="match status" value="1"/>
</dbReference>
<dbReference type="GO" id="GO:0006284">
    <property type="term" value="P:base-excision repair"/>
    <property type="evidence" value="ECO:0007669"/>
    <property type="project" value="TreeGrafter"/>
</dbReference>
<reference evidence="9" key="1">
    <citation type="journal article" date="2020" name="mSystems">
        <title>Genome- and Community-Level Interaction Insights into Carbon Utilization and Element Cycling Functions of Hydrothermarchaeota in Hydrothermal Sediment.</title>
        <authorList>
            <person name="Zhou Z."/>
            <person name="Liu Y."/>
            <person name="Xu W."/>
            <person name="Pan J."/>
            <person name="Luo Z.H."/>
            <person name="Li M."/>
        </authorList>
    </citation>
    <scope>NUCLEOTIDE SEQUENCE [LARGE SCALE GENOMIC DNA]</scope>
    <source>
        <strain evidence="9">SpSt-769</strain>
    </source>
</reference>
<comment type="similarity">
    <text evidence="1">Belongs to the DNA repair enzymes AP/ExoA family.</text>
</comment>
<evidence type="ECO:0000256" key="4">
    <source>
        <dbReference type="ARBA" id="ARBA00022842"/>
    </source>
</evidence>
<feature type="binding site" evidence="6">
    <location>
        <position position="11"/>
    </location>
    <ligand>
        <name>Mg(2+)</name>
        <dbReference type="ChEBI" id="CHEBI:18420"/>
        <label>1</label>
    </ligand>
</feature>
<dbReference type="Gene3D" id="3.60.10.10">
    <property type="entry name" value="Endonuclease/exonuclease/phosphatase"/>
    <property type="match status" value="1"/>
</dbReference>
<dbReference type="InterPro" id="IPR005135">
    <property type="entry name" value="Endo/exonuclease/phosphatase"/>
</dbReference>
<dbReference type="InterPro" id="IPR036691">
    <property type="entry name" value="Endo/exonu/phosph_ase_sf"/>
</dbReference>
<feature type="site" description="Interaction with DNA substrate" evidence="7">
    <location>
        <position position="250"/>
    </location>
</feature>
<feature type="site" description="Important for catalytic activity" evidence="7">
    <location>
        <position position="224"/>
    </location>
</feature>
<evidence type="ECO:0000256" key="5">
    <source>
        <dbReference type="PIRSR" id="PIRSR604808-1"/>
    </source>
</evidence>
<dbReference type="NCBIfam" id="TIGR00633">
    <property type="entry name" value="xth"/>
    <property type="match status" value="1"/>
</dbReference>
<feature type="active site" evidence="5">
    <location>
        <position position="113"/>
    </location>
</feature>
<evidence type="ECO:0000256" key="7">
    <source>
        <dbReference type="PIRSR" id="PIRSR604808-3"/>
    </source>
</evidence>
<protein>
    <submittedName>
        <fullName evidence="9">Exodeoxyribonuclease III</fullName>
        <ecNumber evidence="9">3.1.11.2</ecNumber>
    </submittedName>
</protein>